<evidence type="ECO:0000256" key="1">
    <source>
        <dbReference type="ARBA" id="ARBA00010116"/>
    </source>
</evidence>
<accession>A0A931J1L8</accession>
<dbReference type="Proteomes" id="UP000613266">
    <property type="component" value="Unassembled WGS sequence"/>
</dbReference>
<proteinExistence type="inferred from homology"/>
<comment type="caution">
    <text evidence="3">The sequence shown here is derived from an EMBL/GenBank/DDBJ whole genome shotgun (WGS) entry which is preliminary data.</text>
</comment>
<evidence type="ECO:0000313" key="4">
    <source>
        <dbReference type="Proteomes" id="UP000613266"/>
    </source>
</evidence>
<dbReference type="PROSITE" id="PS51127">
    <property type="entry name" value="BIG1"/>
    <property type="match status" value="1"/>
</dbReference>
<gene>
    <name evidence="3" type="ORF">I7X39_03755</name>
</gene>
<dbReference type="InterPro" id="IPR013783">
    <property type="entry name" value="Ig-like_fold"/>
</dbReference>
<dbReference type="InterPro" id="IPR003344">
    <property type="entry name" value="Big_1_dom"/>
</dbReference>
<protein>
    <submittedName>
        <fullName evidence="3">Ig-like domain-containing protein</fullName>
    </submittedName>
</protein>
<keyword evidence="4" id="KW-1185">Reference proteome</keyword>
<reference evidence="3" key="1">
    <citation type="submission" date="2020-12" db="EMBL/GenBank/DDBJ databases">
        <title>The genome sequence of Inhella sp. 1Y17.</title>
        <authorList>
            <person name="Liu Y."/>
        </authorList>
    </citation>
    <scope>NUCLEOTIDE SEQUENCE</scope>
    <source>
        <strain evidence="3">1Y17</strain>
    </source>
</reference>
<name>A0A931J1L8_9BURK</name>
<evidence type="ECO:0000313" key="3">
    <source>
        <dbReference type="EMBL" id="MBH9576013.1"/>
    </source>
</evidence>
<dbReference type="RefSeq" id="WP_198109627.1">
    <property type="nucleotide sequence ID" value="NZ_JAEDAK010000002.1"/>
</dbReference>
<dbReference type="SUPFAM" id="SSF49373">
    <property type="entry name" value="Invasin/intimin cell-adhesion fragments"/>
    <property type="match status" value="2"/>
</dbReference>
<dbReference type="EMBL" id="JAEDAK010000002">
    <property type="protein sequence ID" value="MBH9576013.1"/>
    <property type="molecule type" value="Genomic_DNA"/>
</dbReference>
<dbReference type="Gene3D" id="2.60.40.10">
    <property type="entry name" value="Immunoglobulins"/>
    <property type="match status" value="2"/>
</dbReference>
<dbReference type="AlphaFoldDB" id="A0A931J1L8"/>
<comment type="similarity">
    <text evidence="1">Belongs to the intimin/invasin family.</text>
</comment>
<evidence type="ECO:0000259" key="2">
    <source>
        <dbReference type="PROSITE" id="PS51127"/>
    </source>
</evidence>
<feature type="domain" description="Big-1" evidence="2">
    <location>
        <begin position="31"/>
        <end position="127"/>
    </location>
</feature>
<dbReference type="InterPro" id="IPR008964">
    <property type="entry name" value="Invasin/intimin_cell_adhesion"/>
</dbReference>
<sequence length="698" mass="70577">MLLAVAACGGGGGTAGTPVTGGGGNGVPTAAVNVGVTLSSSTVTSVSPATVTVTVKNKAGAGLPGVVVGFSTTLGMGSFSAPSALTDANGVATVQVAPNTTSATGADTVVAKVKVNDVEYSGSTGFQMTATNVTIGSFTSDVSTLAAYGQTSLTVQLAGITAGSPVNVAATSSCVVNGKATLTPANLTTTTGRAVFTYRDNGCGAVAASDALQVVVTGTSLTASLNIGLTSPAVSSISFVSASPETIYLKGSGYVENSNVKFKVVDANGNGVPERLVELEPTTLAGGLLVDGGSGKVTKKTDSNGEVIVRVNSGTVPTPVRVKATLSSSTISTVSSSLAIAVGLPSQLNFSLSAQTLNIEGYNRDGTTNIFNVIASDRMGNPVPNGTAINFVTESGQVEATRQTTMVNGISRTSANYVSSNPRPLDGRVTLLAYALGEKSFLDSNGDNVYTAGEPYQDLGDAFVDRLLNFDPGTQTGFNVVEDQFISLGFTGSLACKLSSSSLLDLDRSMPSRPGTCTQSFGDGKAYVRRAMQTILSTSEASPVWGTSAPNDSLVKAVGSCPGVRDLLISYEPSDKPVKLPFINVHGTQLITSARRGSVSIVLSDANPVAFNPMAAGTTLEVEGTAGLSVRVVAGSPIPSTDQPSAGSVIYEFDPITSQGSIFFKLKSPSGLQSGATVSLRLESDAAAYQSASPTTCP</sequence>
<organism evidence="3 4">
    <name type="scientific">Inhella proteolytica</name>
    <dbReference type="NCBI Taxonomy" id="2795029"/>
    <lineage>
        <taxon>Bacteria</taxon>
        <taxon>Pseudomonadati</taxon>
        <taxon>Pseudomonadota</taxon>
        <taxon>Betaproteobacteria</taxon>
        <taxon>Burkholderiales</taxon>
        <taxon>Sphaerotilaceae</taxon>
        <taxon>Inhella</taxon>
    </lineage>
</organism>